<reference evidence="4" key="1">
    <citation type="submission" date="2022-03" db="EMBL/GenBank/DDBJ databases">
        <title>The complete genome sequence of a Methyloterrigena soli.</title>
        <authorList>
            <person name="Zi Z."/>
        </authorList>
    </citation>
    <scope>NUCLEOTIDE SEQUENCE</scope>
    <source>
        <strain evidence="4">M48</strain>
    </source>
</reference>
<accession>A0AA41QKA4</accession>
<dbReference type="AlphaFoldDB" id="A0AA41QKA4"/>
<dbReference type="Pfam" id="PF13416">
    <property type="entry name" value="SBP_bac_8"/>
    <property type="match status" value="1"/>
</dbReference>
<keyword evidence="5" id="KW-1185">Reference proteome</keyword>
<dbReference type="SUPFAM" id="SSF53850">
    <property type="entry name" value="Periplasmic binding protein-like II"/>
    <property type="match status" value="1"/>
</dbReference>
<dbReference type="Proteomes" id="UP001156140">
    <property type="component" value="Unassembled WGS sequence"/>
</dbReference>
<evidence type="ECO:0000256" key="3">
    <source>
        <dbReference type="SAM" id="SignalP"/>
    </source>
</evidence>
<evidence type="ECO:0000256" key="1">
    <source>
        <dbReference type="ARBA" id="ARBA00022729"/>
    </source>
</evidence>
<dbReference type="RefSeq" id="WP_281735320.1">
    <property type="nucleotide sequence ID" value="NZ_JAKETQ010000001.1"/>
</dbReference>
<protein>
    <submittedName>
        <fullName evidence="4">ABC transporter substrate-binding protein</fullName>
    </submittedName>
</protein>
<evidence type="ECO:0000313" key="5">
    <source>
        <dbReference type="Proteomes" id="UP001156140"/>
    </source>
</evidence>
<dbReference type="GO" id="GO:0030288">
    <property type="term" value="C:outer membrane-bounded periplasmic space"/>
    <property type="evidence" value="ECO:0007669"/>
    <property type="project" value="TreeGrafter"/>
</dbReference>
<proteinExistence type="predicted"/>
<dbReference type="Gene3D" id="3.40.190.10">
    <property type="entry name" value="Periplasmic binding protein-like II"/>
    <property type="match status" value="2"/>
</dbReference>
<feature type="signal peptide" evidence="3">
    <location>
        <begin position="1"/>
        <end position="20"/>
    </location>
</feature>
<gene>
    <name evidence="4" type="ORF">ML536_06390</name>
</gene>
<evidence type="ECO:0000256" key="2">
    <source>
        <dbReference type="ARBA" id="ARBA00022764"/>
    </source>
</evidence>
<keyword evidence="2" id="KW-0574">Periplasm</keyword>
<sequence>MHRALILAFALLTIALPAAAQPTVYPAVSGKAEARTLTIYSSLDAPLNAPMIAAFQAENPDVAVVYEDMLTGGIYDRIVEETDAGRPTADVAFSSAMDLQVKLANDGYAQESDLAMSAQWPRWANWRNTAYALTFEPAVFVYNKKAFADAPPPQTRGEFIAYLRDHPEAVSGRVGTYDIERAGVGFLFLARDQDQYSDVWTLVEAMGDAGVKLYSTTSAILERVGDGRFILGYNILGSYAADWATRNPDLGIVLPKDYTTVMSRIGLVPKAASAPDLGRKYLEFMMSARGQAVLAQDMHIAAINPQVSGPNTMAAMRAEADAPLSPVPVGPGLMVYLDQVKRMRLIDRWNMALRGQ</sequence>
<evidence type="ECO:0000313" key="4">
    <source>
        <dbReference type="EMBL" id="MCI0126451.1"/>
    </source>
</evidence>
<name>A0AA41QKA4_9HYPH</name>
<comment type="caution">
    <text evidence="4">The sequence shown here is derived from an EMBL/GenBank/DDBJ whole genome shotgun (WGS) entry which is preliminary data.</text>
</comment>
<keyword evidence="1 3" id="KW-0732">Signal</keyword>
<dbReference type="PANTHER" id="PTHR30006:SF25">
    <property type="entry name" value="PHOSPHOGLYCERATE TRANSPORT REGULATORY PROTEIN PGTC"/>
    <property type="match status" value="1"/>
</dbReference>
<feature type="chain" id="PRO_5041396645" evidence="3">
    <location>
        <begin position="21"/>
        <end position="356"/>
    </location>
</feature>
<organism evidence="4 5">
    <name type="scientific">Paradevosia shaoguanensis</name>
    <dbReference type="NCBI Taxonomy" id="1335043"/>
    <lineage>
        <taxon>Bacteria</taxon>
        <taxon>Pseudomonadati</taxon>
        <taxon>Pseudomonadota</taxon>
        <taxon>Alphaproteobacteria</taxon>
        <taxon>Hyphomicrobiales</taxon>
        <taxon>Devosiaceae</taxon>
        <taxon>Paradevosia</taxon>
    </lineage>
</organism>
<dbReference type="PANTHER" id="PTHR30006">
    <property type="entry name" value="THIAMINE-BINDING PERIPLASMIC PROTEIN-RELATED"/>
    <property type="match status" value="1"/>
</dbReference>
<dbReference type="InterPro" id="IPR006059">
    <property type="entry name" value="SBP"/>
</dbReference>
<dbReference type="EMBL" id="JALAZD010000001">
    <property type="protein sequence ID" value="MCI0126451.1"/>
    <property type="molecule type" value="Genomic_DNA"/>
</dbReference>